<dbReference type="Proteomes" id="UP000473470">
    <property type="component" value="Unassembled WGS sequence"/>
</dbReference>
<gene>
    <name evidence="3" type="ORF">F7R25_12850</name>
</gene>
<protein>
    <submittedName>
        <fullName evidence="3">N-acetylmuramidase family protein</fullName>
    </submittedName>
</protein>
<organism evidence="3 4">
    <name type="scientific">Burkholderia stagnalis</name>
    <dbReference type="NCBI Taxonomy" id="1503054"/>
    <lineage>
        <taxon>Bacteria</taxon>
        <taxon>Pseudomonadati</taxon>
        <taxon>Pseudomonadota</taxon>
        <taxon>Betaproteobacteria</taxon>
        <taxon>Burkholderiales</taxon>
        <taxon>Burkholderiaceae</taxon>
        <taxon>Burkholderia</taxon>
        <taxon>Burkholderia cepacia complex</taxon>
    </lineage>
</organism>
<proteinExistence type="predicted"/>
<sequence length="472" mass="52149">MKAGKSAPPAPAWKTGPDPAAAQEAPPAKNDAPTATPASGATAAPPAAASSSAAPPAQTPSDSKAEPAAPPSPPISDNKTESTTDKDGFAVTITNAARNQPIDVFVKNRRGEYTWKAQIVPKKDMSAFTIVSPEYHLEATTQLTPKEEFEQNLNLPVVKEGEVMTIERLAREFGPYIAWTQKVTEQGRVTKDTPKKKKEVTVDPKSHKKKTTITIEHHYKVVDTGKPHTVSFSVFGSRLNYPSPEFFSDTQYQHMASELNVEVAAIKALVQQESQGHPFLDNGLPPILYERRHFFDLSVKKREKEAEKKEAEKKAAEAKDAKSTGKTQKKAPPHKKGPPVNPYPSHPDLCWPNGDEYGGGNLHQYEKLLRAAELDFEVAIMSCSWGGFQILGEYYSSCGCTTPFEFADRFMSGTDGQMEIFIAFMKNMKRAGVDGLRDHNWEQVATSYNGGGWRKKNPDYANNLKKFYEQFK</sequence>
<feature type="compositionally biased region" description="Basic residues" evidence="1">
    <location>
        <begin position="327"/>
        <end position="337"/>
    </location>
</feature>
<evidence type="ECO:0000313" key="3">
    <source>
        <dbReference type="EMBL" id="KAB0638338.1"/>
    </source>
</evidence>
<feature type="region of interest" description="Disordered" evidence="1">
    <location>
        <begin position="306"/>
        <end position="348"/>
    </location>
</feature>
<reference evidence="3 4" key="1">
    <citation type="submission" date="2019-09" db="EMBL/GenBank/DDBJ databases">
        <title>Draft genome sequences of 48 bacterial type strains from the CCUG.</title>
        <authorList>
            <person name="Tunovic T."/>
            <person name="Pineiro-Iglesias B."/>
            <person name="Unosson C."/>
            <person name="Inganas E."/>
            <person name="Ohlen M."/>
            <person name="Cardew S."/>
            <person name="Jensie-Markopoulos S."/>
            <person name="Salva-Serra F."/>
            <person name="Jaen-Luchoro D."/>
            <person name="Karlsson R."/>
            <person name="Svensson-Stadler L."/>
            <person name="Chun J."/>
            <person name="Moore E."/>
        </authorList>
    </citation>
    <scope>NUCLEOTIDE SEQUENCE [LARGE SCALE GENOMIC DNA]</scope>
    <source>
        <strain evidence="3 4">CCUG 65686</strain>
    </source>
</reference>
<dbReference type="Pfam" id="PF11860">
    <property type="entry name" value="Muramidase"/>
    <property type="match status" value="1"/>
</dbReference>
<accession>A0A6L3MZ28</accession>
<dbReference type="AlphaFoldDB" id="A0A6L3MZ28"/>
<feature type="compositionally biased region" description="Basic and acidic residues" evidence="1">
    <location>
        <begin position="306"/>
        <end position="323"/>
    </location>
</feature>
<feature type="compositionally biased region" description="Low complexity" evidence="1">
    <location>
        <begin position="17"/>
        <end position="62"/>
    </location>
</feature>
<evidence type="ECO:0000256" key="1">
    <source>
        <dbReference type="SAM" id="MobiDB-lite"/>
    </source>
</evidence>
<evidence type="ECO:0000259" key="2">
    <source>
        <dbReference type="Pfam" id="PF11860"/>
    </source>
</evidence>
<feature type="region of interest" description="Disordered" evidence="1">
    <location>
        <begin position="1"/>
        <end position="85"/>
    </location>
</feature>
<evidence type="ECO:0000313" key="4">
    <source>
        <dbReference type="Proteomes" id="UP000473470"/>
    </source>
</evidence>
<name>A0A6L3MZ28_9BURK</name>
<dbReference type="InterPro" id="IPR024408">
    <property type="entry name" value="Muramidase"/>
</dbReference>
<dbReference type="EMBL" id="VZOK01000015">
    <property type="protein sequence ID" value="KAB0638338.1"/>
    <property type="molecule type" value="Genomic_DNA"/>
</dbReference>
<feature type="domain" description="N-acetylmuramidase" evidence="2">
    <location>
        <begin position="262"/>
        <end position="472"/>
    </location>
</feature>
<comment type="caution">
    <text evidence="3">The sequence shown here is derived from an EMBL/GenBank/DDBJ whole genome shotgun (WGS) entry which is preliminary data.</text>
</comment>